<dbReference type="Gene3D" id="2.60.40.2020">
    <property type="match status" value="1"/>
</dbReference>
<gene>
    <name evidence="4" type="ORF">ACFS29_02870</name>
</gene>
<evidence type="ECO:0000256" key="3">
    <source>
        <dbReference type="SAM" id="SignalP"/>
    </source>
</evidence>
<comment type="caution">
    <text evidence="4">The sequence shown here is derived from an EMBL/GenBank/DDBJ whole genome shotgun (WGS) entry which is preliminary data.</text>
</comment>
<reference evidence="5" key="1">
    <citation type="journal article" date="2019" name="Int. J. Syst. Evol. Microbiol.">
        <title>The Global Catalogue of Microorganisms (GCM) 10K type strain sequencing project: providing services to taxonomists for standard genome sequencing and annotation.</title>
        <authorList>
            <consortium name="The Broad Institute Genomics Platform"/>
            <consortium name="The Broad Institute Genome Sequencing Center for Infectious Disease"/>
            <person name="Wu L."/>
            <person name="Ma J."/>
        </authorList>
    </citation>
    <scope>NUCLEOTIDE SEQUENCE [LARGE SCALE GENOMIC DNA]</scope>
    <source>
        <strain evidence="5">KCTC 32514</strain>
    </source>
</reference>
<dbReference type="SUPFAM" id="SSF141066">
    <property type="entry name" value="ICP-like"/>
    <property type="match status" value="1"/>
</dbReference>
<keyword evidence="5" id="KW-1185">Reference proteome</keyword>
<dbReference type="Proteomes" id="UP001597548">
    <property type="component" value="Unassembled WGS sequence"/>
</dbReference>
<proteinExistence type="predicted"/>
<feature type="chain" id="PRO_5046441080" description="Chagasin family peptidase inhibitor I42" evidence="3">
    <location>
        <begin position="27"/>
        <end position="132"/>
    </location>
</feature>
<evidence type="ECO:0000256" key="1">
    <source>
        <dbReference type="ARBA" id="ARBA00022690"/>
    </source>
</evidence>
<name>A0ABW5ZSA5_9FLAO</name>
<sequence>MKYFYFFLKKFKPLLFILALTLVRCAGPYSYNDDGSTIELSEDDSFQIELQGDIKSDYYWQLVSENTLVKLQKPVTIKTYSDKTLYTFYFKSLSYGEQKIEMIYTDGKDIVNTFQLNVIIGSMGLITSELKK</sequence>
<keyword evidence="2" id="KW-0789">Thiol protease inhibitor</keyword>
<evidence type="ECO:0008006" key="6">
    <source>
        <dbReference type="Google" id="ProtNLM"/>
    </source>
</evidence>
<accession>A0ABW5ZSA5</accession>
<evidence type="ECO:0000313" key="5">
    <source>
        <dbReference type="Proteomes" id="UP001597548"/>
    </source>
</evidence>
<dbReference type="InterPro" id="IPR036331">
    <property type="entry name" value="Chagasin-like_sf"/>
</dbReference>
<evidence type="ECO:0000256" key="2">
    <source>
        <dbReference type="ARBA" id="ARBA00022704"/>
    </source>
</evidence>
<dbReference type="EMBL" id="JBHUOS010000001">
    <property type="protein sequence ID" value="MFD2914567.1"/>
    <property type="molecule type" value="Genomic_DNA"/>
</dbReference>
<protein>
    <recommendedName>
        <fullName evidence="6">Chagasin family peptidase inhibitor I42</fullName>
    </recommendedName>
</protein>
<keyword evidence="1" id="KW-0646">Protease inhibitor</keyword>
<evidence type="ECO:0000313" key="4">
    <source>
        <dbReference type="EMBL" id="MFD2914567.1"/>
    </source>
</evidence>
<feature type="signal peptide" evidence="3">
    <location>
        <begin position="1"/>
        <end position="26"/>
    </location>
</feature>
<organism evidence="4 5">
    <name type="scientific">Psychroserpens luteus</name>
    <dbReference type="NCBI Taxonomy" id="1434066"/>
    <lineage>
        <taxon>Bacteria</taxon>
        <taxon>Pseudomonadati</taxon>
        <taxon>Bacteroidota</taxon>
        <taxon>Flavobacteriia</taxon>
        <taxon>Flavobacteriales</taxon>
        <taxon>Flavobacteriaceae</taxon>
        <taxon>Psychroserpens</taxon>
    </lineage>
</organism>
<keyword evidence="3" id="KW-0732">Signal</keyword>
<dbReference type="RefSeq" id="WP_194507750.1">
    <property type="nucleotide sequence ID" value="NZ_JADILU010000003.1"/>
</dbReference>